<dbReference type="GO" id="GO:0044780">
    <property type="term" value="P:bacterial-type flagellum assembly"/>
    <property type="evidence" value="ECO:0007669"/>
    <property type="project" value="InterPro"/>
</dbReference>
<accession>A0A934HRL6</accession>
<dbReference type="PROSITE" id="PS51257">
    <property type="entry name" value="PROKAR_LIPOPROTEIN"/>
    <property type="match status" value="1"/>
</dbReference>
<dbReference type="Gene3D" id="2.30.30.760">
    <property type="match status" value="1"/>
</dbReference>
<name>A0A934HRL6_9RHOB</name>
<comment type="function">
    <text evidence="4">Involved in the assembly process of the P-ring formation. It may associate with FlgF on the rod constituting a structure essential for the P-ring assembly or may act as a modulator protein for the P-ring assembly.</text>
</comment>
<sequence length="138" mass="14482">MKPVFTALLIGAASGACADIVVPVRTIRAKEIISADDLILKPENLPGAVADPRTLIGQEARVALYPGRAIHKGDIAPATLVERNEITTLVYIRGGLHIVTEGRALGRGAAGDMVRAMNLSSRTTITGTIQTDGSIEVQ</sequence>
<feature type="domain" description="SAF" evidence="5">
    <location>
        <begin position="18"/>
        <end position="76"/>
    </location>
</feature>
<keyword evidence="2 4" id="KW-0732">Signal</keyword>
<evidence type="ECO:0000256" key="4">
    <source>
        <dbReference type="RuleBase" id="RU362063"/>
    </source>
</evidence>
<feature type="chain" id="PRO_5038163839" description="Flagella basal body P-ring formation protein FlgA" evidence="4">
    <location>
        <begin position="19"/>
        <end position="138"/>
    </location>
</feature>
<dbReference type="Proteomes" id="UP000613255">
    <property type="component" value="Unassembled WGS sequence"/>
</dbReference>
<dbReference type="AlphaFoldDB" id="A0A934HRL6"/>
<dbReference type="InterPro" id="IPR017585">
    <property type="entry name" value="SAF_FlgA"/>
</dbReference>
<dbReference type="CDD" id="cd11614">
    <property type="entry name" value="SAF_CpaB_FlgA_like"/>
    <property type="match status" value="1"/>
</dbReference>
<dbReference type="NCBIfam" id="TIGR03170">
    <property type="entry name" value="flgA_cterm"/>
    <property type="match status" value="1"/>
</dbReference>
<comment type="similarity">
    <text evidence="4">Belongs to the FlgA family.</text>
</comment>
<dbReference type="Gene3D" id="3.90.1210.10">
    <property type="entry name" value="Antifreeze-like/N-acetylneuraminic acid synthase C-terminal domain"/>
    <property type="match status" value="1"/>
</dbReference>
<keyword evidence="3 4" id="KW-0574">Periplasm</keyword>
<dbReference type="EMBL" id="JAEIJD010000003">
    <property type="protein sequence ID" value="MBI6629390.1"/>
    <property type="molecule type" value="Genomic_DNA"/>
</dbReference>
<evidence type="ECO:0000313" key="6">
    <source>
        <dbReference type="EMBL" id="MBI6629390.1"/>
    </source>
</evidence>
<evidence type="ECO:0000256" key="2">
    <source>
        <dbReference type="ARBA" id="ARBA00022729"/>
    </source>
</evidence>
<comment type="caution">
    <text evidence="6">The sequence shown here is derived from an EMBL/GenBank/DDBJ whole genome shotgun (WGS) entry which is preliminary data.</text>
</comment>
<keyword evidence="6" id="KW-0282">Flagellum</keyword>
<feature type="signal peptide" evidence="4">
    <location>
        <begin position="1"/>
        <end position="18"/>
    </location>
</feature>
<dbReference type="RefSeq" id="WP_198685411.1">
    <property type="nucleotide sequence ID" value="NZ_JAEIJD010000003.1"/>
</dbReference>
<keyword evidence="6" id="KW-0969">Cilium</keyword>
<evidence type="ECO:0000259" key="5">
    <source>
        <dbReference type="SMART" id="SM00858"/>
    </source>
</evidence>
<organism evidence="6 7">
    <name type="scientific">Pontibaca salina</name>
    <dbReference type="NCBI Taxonomy" id="2795731"/>
    <lineage>
        <taxon>Bacteria</taxon>
        <taxon>Pseudomonadati</taxon>
        <taxon>Pseudomonadota</taxon>
        <taxon>Alphaproteobacteria</taxon>
        <taxon>Rhodobacterales</taxon>
        <taxon>Roseobacteraceae</taxon>
        <taxon>Pontibaca</taxon>
    </lineage>
</organism>
<protein>
    <recommendedName>
        <fullName evidence="4">Flagella basal body P-ring formation protein FlgA</fullName>
    </recommendedName>
</protein>
<dbReference type="InterPro" id="IPR013974">
    <property type="entry name" value="SAF"/>
</dbReference>
<proteinExistence type="inferred from homology"/>
<dbReference type="GO" id="GO:0042597">
    <property type="term" value="C:periplasmic space"/>
    <property type="evidence" value="ECO:0007669"/>
    <property type="project" value="UniProtKB-SubCell"/>
</dbReference>
<gene>
    <name evidence="6" type="primary">flgA</name>
    <name evidence="6" type="ORF">JAO82_05785</name>
</gene>
<keyword evidence="6" id="KW-0966">Cell projection</keyword>
<reference evidence="6" key="1">
    <citation type="submission" date="2020-12" db="EMBL/GenBank/DDBJ databases">
        <title>Pontibaca salina gen. nov., sp. nov., isolated from marine sediment.</title>
        <authorList>
            <person name="Bo J."/>
            <person name="Wang S."/>
            <person name="Song X."/>
            <person name="Du Z."/>
        </authorList>
    </citation>
    <scope>NUCLEOTIDE SEQUENCE</scope>
    <source>
        <strain evidence="6">S1109L</strain>
    </source>
</reference>
<dbReference type="Pfam" id="PF13144">
    <property type="entry name" value="ChapFlgA"/>
    <property type="match status" value="1"/>
</dbReference>
<dbReference type="PANTHER" id="PTHR36307">
    <property type="entry name" value="FLAGELLA BASAL BODY P-RING FORMATION PROTEIN FLGA"/>
    <property type="match status" value="1"/>
</dbReference>
<keyword evidence="4" id="KW-1005">Bacterial flagellum biogenesis</keyword>
<evidence type="ECO:0000256" key="3">
    <source>
        <dbReference type="ARBA" id="ARBA00022764"/>
    </source>
</evidence>
<dbReference type="SMART" id="SM00858">
    <property type="entry name" value="SAF"/>
    <property type="match status" value="1"/>
</dbReference>
<dbReference type="InterPro" id="IPR039246">
    <property type="entry name" value="Flagellar_FlgA"/>
</dbReference>
<comment type="subcellular location">
    <subcellularLocation>
        <location evidence="1 4">Periplasm</location>
    </subcellularLocation>
</comment>
<evidence type="ECO:0000313" key="7">
    <source>
        <dbReference type="Proteomes" id="UP000613255"/>
    </source>
</evidence>
<evidence type="ECO:0000256" key="1">
    <source>
        <dbReference type="ARBA" id="ARBA00004418"/>
    </source>
</evidence>
<keyword evidence="7" id="KW-1185">Reference proteome</keyword>
<dbReference type="PANTHER" id="PTHR36307:SF1">
    <property type="entry name" value="FLAGELLA BASAL BODY P-RING FORMATION PROTEIN FLGA"/>
    <property type="match status" value="1"/>
</dbReference>